<organism evidence="11 12">
    <name type="scientific">Chanos chanos</name>
    <name type="common">Milkfish</name>
    <name type="synonym">Mugil chanos</name>
    <dbReference type="NCBI Taxonomy" id="29144"/>
    <lineage>
        <taxon>Eukaryota</taxon>
        <taxon>Metazoa</taxon>
        <taxon>Chordata</taxon>
        <taxon>Craniata</taxon>
        <taxon>Vertebrata</taxon>
        <taxon>Euteleostomi</taxon>
        <taxon>Actinopterygii</taxon>
        <taxon>Neopterygii</taxon>
        <taxon>Teleostei</taxon>
        <taxon>Ostariophysi</taxon>
        <taxon>Gonorynchiformes</taxon>
        <taxon>Chanidae</taxon>
        <taxon>Chanos</taxon>
    </lineage>
</organism>
<dbReference type="RefSeq" id="XP_030630685.1">
    <property type="nucleotide sequence ID" value="XM_030774825.1"/>
</dbReference>
<comment type="catalytic activity">
    <reaction evidence="9">
        <text>L-alanine + 2-oxoglutarate = pyruvate + L-glutamate</text>
        <dbReference type="Rhea" id="RHEA:19453"/>
        <dbReference type="ChEBI" id="CHEBI:15361"/>
        <dbReference type="ChEBI" id="CHEBI:16810"/>
        <dbReference type="ChEBI" id="CHEBI:29985"/>
        <dbReference type="ChEBI" id="CHEBI:57972"/>
        <dbReference type="EC" id="2.6.1.2"/>
    </reaction>
</comment>
<evidence type="ECO:0000256" key="5">
    <source>
        <dbReference type="ARBA" id="ARBA00022898"/>
    </source>
</evidence>
<dbReference type="GO" id="GO:0004021">
    <property type="term" value="F:L-alanine:2-oxoglutarate aminotransferase activity"/>
    <property type="evidence" value="ECO:0007669"/>
    <property type="project" value="UniProtKB-EC"/>
</dbReference>
<evidence type="ECO:0000256" key="1">
    <source>
        <dbReference type="ARBA" id="ARBA00001933"/>
    </source>
</evidence>
<feature type="domain" description="Aminotransferase class I/classII large" evidence="10">
    <location>
        <begin position="83"/>
        <end position="465"/>
    </location>
</feature>
<dbReference type="SUPFAM" id="SSF53383">
    <property type="entry name" value="PLP-dependent transferases"/>
    <property type="match status" value="1"/>
</dbReference>
<keyword evidence="4" id="KW-0808">Transferase</keyword>
<dbReference type="OrthoDB" id="1732682at2759"/>
<evidence type="ECO:0000313" key="11">
    <source>
        <dbReference type="Proteomes" id="UP000504632"/>
    </source>
</evidence>
<evidence type="ECO:0000256" key="7">
    <source>
        <dbReference type="ARBA" id="ARBA00025785"/>
    </source>
</evidence>
<comment type="subunit">
    <text evidence="2">Homodimer.</text>
</comment>
<dbReference type="Pfam" id="PF00155">
    <property type="entry name" value="Aminotran_1_2"/>
    <property type="match status" value="1"/>
</dbReference>
<dbReference type="GeneID" id="115812342"/>
<dbReference type="InterPro" id="IPR015424">
    <property type="entry name" value="PyrdxlP-dep_Trfase"/>
</dbReference>
<evidence type="ECO:0000256" key="2">
    <source>
        <dbReference type="ARBA" id="ARBA00011738"/>
    </source>
</evidence>
<dbReference type="GO" id="GO:0030170">
    <property type="term" value="F:pyridoxal phosphate binding"/>
    <property type="evidence" value="ECO:0007669"/>
    <property type="project" value="InterPro"/>
</dbReference>
<keyword evidence="3 12" id="KW-0032">Aminotransferase</keyword>
<dbReference type="InterPro" id="IPR045088">
    <property type="entry name" value="ALAT1/2-like"/>
</dbReference>
<protein>
    <recommendedName>
        <fullName evidence="8">alanine transaminase</fullName>
        <ecNumber evidence="8">2.6.1.2</ecNumber>
    </recommendedName>
</protein>
<dbReference type="InParanoid" id="A0A6J2VCX5"/>
<dbReference type="Gene3D" id="3.90.1150.10">
    <property type="entry name" value="Aspartate Aminotransferase, domain 1"/>
    <property type="match status" value="1"/>
</dbReference>
<accession>A0A6J2VCX5</accession>
<dbReference type="UniPathway" id="UPA00528">
    <property type="reaction ID" value="UER00586"/>
</dbReference>
<evidence type="ECO:0000259" key="10">
    <source>
        <dbReference type="Pfam" id="PF00155"/>
    </source>
</evidence>
<dbReference type="PANTHER" id="PTHR11751:SF469">
    <property type="entry name" value="ALANINE TRANSAMINASE"/>
    <property type="match status" value="1"/>
</dbReference>
<dbReference type="Gene3D" id="1.10.287.1970">
    <property type="match status" value="1"/>
</dbReference>
<dbReference type="CDD" id="cd00609">
    <property type="entry name" value="AAT_like"/>
    <property type="match status" value="1"/>
</dbReference>
<dbReference type="GO" id="GO:0042853">
    <property type="term" value="P:L-alanine catabolic process"/>
    <property type="evidence" value="ECO:0007669"/>
    <property type="project" value="UniProtKB-UniPathway"/>
</dbReference>
<keyword evidence="11" id="KW-1185">Reference proteome</keyword>
<dbReference type="Gene3D" id="3.40.640.10">
    <property type="entry name" value="Type I PLP-dependent aspartate aminotransferase-like (Major domain)"/>
    <property type="match status" value="1"/>
</dbReference>
<comment type="similarity">
    <text evidence="7">Belongs to the class-I pyridoxal-phosphate-dependent aminotransferase family. Alanine aminotransferase subfamily.</text>
</comment>
<evidence type="ECO:0000256" key="9">
    <source>
        <dbReference type="ARBA" id="ARBA00047412"/>
    </source>
</evidence>
<comment type="pathway">
    <text evidence="6">Amino-acid degradation; L-alanine degradation via transaminase pathway; pyruvate from L-alanine: step 1/1.</text>
</comment>
<dbReference type="EC" id="2.6.1.2" evidence="8"/>
<keyword evidence="5" id="KW-0663">Pyridoxal phosphate</keyword>
<gene>
    <name evidence="12" type="primary">LOC115812342</name>
</gene>
<evidence type="ECO:0000256" key="4">
    <source>
        <dbReference type="ARBA" id="ARBA00022679"/>
    </source>
</evidence>
<dbReference type="Proteomes" id="UP000504632">
    <property type="component" value="Chromosome 5"/>
</dbReference>
<dbReference type="AlphaFoldDB" id="A0A6J2VCX5"/>
<dbReference type="FunFam" id="3.40.640.10:FF:000129">
    <property type="entry name" value="Alanine aminotransferase 2"/>
    <property type="match status" value="1"/>
</dbReference>
<dbReference type="InterPro" id="IPR015422">
    <property type="entry name" value="PyrdxlP-dep_Trfase_small"/>
</dbReference>
<dbReference type="InterPro" id="IPR004839">
    <property type="entry name" value="Aminotransferase_I/II_large"/>
</dbReference>
<dbReference type="InterPro" id="IPR015421">
    <property type="entry name" value="PyrdxlP-dep_Trfase_major"/>
</dbReference>
<evidence type="ECO:0000256" key="6">
    <source>
        <dbReference type="ARBA" id="ARBA00025708"/>
    </source>
</evidence>
<sequence>MSFLREISPMVRSIHLPGQEVLMSRAARIRTELRQGIKKDFMELIDLSSSDIHSRGIKPISFLRQVMAACCYPSLLHSDRIPADARERARSLLTDSNGGSIGSYPPTGGMAKVRRSVSDFITRRDGGVPSIPEHIFLTTGSQQALTIFLKLLVSGEGPLRTGVLVPVPSYSTFSMALANQGGVMVPYYLCEEQGWALEMEELQRALQAARGHCNPMALYVINPGNPSGLVQSRKSIEEVIRFAAQERLFLLVDEVYQETIHGEDTEFVSYKRVLFEMGSPYSSTVELASFHSVSKGTFGEYGMRGGYVELVNLDPKVMEHALTFFNRDGSGTVMGQIALDILADPPQLGDPSYPLYSQEVQSIKNTLLSNVRRVHSVLNGVPGMSCQPIRGGLYAFVQLHLPQRVIEQAKEAGVEPDMMYCQRLLNEAGLCVVPGCECGQREGSYHIRFCIGVQEEIMEEVLQRLKSFHSHFMREFS</sequence>
<evidence type="ECO:0000256" key="8">
    <source>
        <dbReference type="ARBA" id="ARBA00026106"/>
    </source>
</evidence>
<evidence type="ECO:0000313" key="12">
    <source>
        <dbReference type="RefSeq" id="XP_030630685.1"/>
    </source>
</evidence>
<evidence type="ECO:0000256" key="3">
    <source>
        <dbReference type="ARBA" id="ARBA00022576"/>
    </source>
</evidence>
<comment type="cofactor">
    <cofactor evidence="1">
        <name>pyridoxal 5'-phosphate</name>
        <dbReference type="ChEBI" id="CHEBI:597326"/>
    </cofactor>
</comment>
<proteinExistence type="inferred from homology"/>
<name>A0A6J2VCX5_CHACN</name>
<dbReference type="PANTHER" id="PTHR11751">
    <property type="entry name" value="ALANINE AMINOTRANSFERASE"/>
    <property type="match status" value="1"/>
</dbReference>
<reference evidence="12" key="1">
    <citation type="submission" date="2025-08" db="UniProtKB">
        <authorList>
            <consortium name="RefSeq"/>
        </authorList>
    </citation>
    <scope>IDENTIFICATION</scope>
</reference>